<name>A0A562VBE4_9ACTN</name>
<dbReference type="OrthoDB" id="5171895at2"/>
<accession>A0A562VBE4</accession>
<dbReference type="AlphaFoldDB" id="A0A562VBE4"/>
<dbReference type="EMBL" id="VLLL01000005">
    <property type="protein sequence ID" value="TWJ15205.1"/>
    <property type="molecule type" value="Genomic_DNA"/>
</dbReference>
<feature type="region of interest" description="Disordered" evidence="1">
    <location>
        <begin position="197"/>
        <end position="264"/>
    </location>
</feature>
<proteinExistence type="predicted"/>
<reference evidence="2 3" key="1">
    <citation type="journal article" date="2013" name="Stand. Genomic Sci.">
        <title>Genomic Encyclopedia of Type Strains, Phase I: The one thousand microbial genomes (KMG-I) project.</title>
        <authorList>
            <person name="Kyrpides N.C."/>
            <person name="Woyke T."/>
            <person name="Eisen J.A."/>
            <person name="Garrity G."/>
            <person name="Lilburn T.G."/>
            <person name="Beck B.J."/>
            <person name="Whitman W.B."/>
            <person name="Hugenholtz P."/>
            <person name="Klenk H.P."/>
        </authorList>
    </citation>
    <scope>NUCLEOTIDE SEQUENCE [LARGE SCALE GENOMIC DNA]</scope>
    <source>
        <strain evidence="2 3">DSM 45044</strain>
    </source>
</reference>
<evidence type="ECO:0000313" key="3">
    <source>
        <dbReference type="Proteomes" id="UP000321617"/>
    </source>
</evidence>
<protein>
    <submittedName>
        <fullName evidence="2">Uncharacterized protein</fullName>
    </submittedName>
</protein>
<gene>
    <name evidence="2" type="ORF">LX16_0905</name>
</gene>
<dbReference type="Proteomes" id="UP000321617">
    <property type="component" value="Unassembled WGS sequence"/>
</dbReference>
<organism evidence="2 3">
    <name type="scientific">Stackebrandtia albiflava</name>
    <dbReference type="NCBI Taxonomy" id="406432"/>
    <lineage>
        <taxon>Bacteria</taxon>
        <taxon>Bacillati</taxon>
        <taxon>Actinomycetota</taxon>
        <taxon>Actinomycetes</taxon>
        <taxon>Glycomycetales</taxon>
        <taxon>Glycomycetaceae</taxon>
        <taxon>Stackebrandtia</taxon>
    </lineage>
</organism>
<sequence>MPETRKPGTPRGVPTRVPAWLRNSDLATVTHRLYRTVRASALLATVISFLRQTAGRVGRRIESAYRTTAPRIISLVHRILKTTPAVRTIRFGGRTASAVRGHATTAANSRIVRQLSARGDHALTTVRNSALGQATGRGVATVRRHLPDWAVARLDGDGKSAWRVAVADSDAGLLWRAAAAIGVVAVISLGLMGSPVESNNGSVAATAGAPAERSVEDQAGRSDDRTAPEEGDAPAPADEPVPAEPETEPEAETAPEPVGGLSEDQMANAVEIVEIGEEMGISEKGQAVALATAMQESQLLVLANTGMPASLDEDHQGTGFDHDSVGLFQQRPSSGWGTIAECMDVEHSTTSFYNALKRVDGWSGMDLTVAAQTVQGSAFPDAYAKWEDLAWDIIDATK</sequence>
<feature type="compositionally biased region" description="Basic and acidic residues" evidence="1">
    <location>
        <begin position="213"/>
        <end position="228"/>
    </location>
</feature>
<comment type="caution">
    <text evidence="2">The sequence shown here is derived from an EMBL/GenBank/DDBJ whole genome shotgun (WGS) entry which is preliminary data.</text>
</comment>
<evidence type="ECO:0000313" key="2">
    <source>
        <dbReference type="EMBL" id="TWJ15205.1"/>
    </source>
</evidence>
<evidence type="ECO:0000256" key="1">
    <source>
        <dbReference type="SAM" id="MobiDB-lite"/>
    </source>
</evidence>
<keyword evidence="3" id="KW-1185">Reference proteome</keyword>
<dbReference type="RefSeq" id="WP_147133525.1">
    <property type="nucleotide sequence ID" value="NZ_BAABIJ010000001.1"/>
</dbReference>